<organism evidence="1 2">
    <name type="scientific">Dentiscutata heterogama</name>
    <dbReference type="NCBI Taxonomy" id="1316150"/>
    <lineage>
        <taxon>Eukaryota</taxon>
        <taxon>Fungi</taxon>
        <taxon>Fungi incertae sedis</taxon>
        <taxon>Mucoromycota</taxon>
        <taxon>Glomeromycotina</taxon>
        <taxon>Glomeromycetes</taxon>
        <taxon>Diversisporales</taxon>
        <taxon>Gigasporaceae</taxon>
        <taxon>Dentiscutata</taxon>
    </lineage>
</organism>
<evidence type="ECO:0000313" key="1">
    <source>
        <dbReference type="EMBL" id="CAG8455766.1"/>
    </source>
</evidence>
<accession>A0ACA9K6Q5</accession>
<gene>
    <name evidence="1" type="ORF">DHETER_LOCUS1058</name>
</gene>
<protein>
    <submittedName>
        <fullName evidence="1">15465_t:CDS:1</fullName>
    </submittedName>
</protein>
<comment type="caution">
    <text evidence="1">The sequence shown here is derived from an EMBL/GenBank/DDBJ whole genome shotgun (WGS) entry which is preliminary data.</text>
</comment>
<name>A0ACA9K6Q5_9GLOM</name>
<evidence type="ECO:0000313" key="2">
    <source>
        <dbReference type="Proteomes" id="UP000789702"/>
    </source>
</evidence>
<keyword evidence="2" id="KW-1185">Reference proteome</keyword>
<proteinExistence type="predicted"/>
<dbReference type="EMBL" id="CAJVPU010000593">
    <property type="protein sequence ID" value="CAG8455766.1"/>
    <property type="molecule type" value="Genomic_DNA"/>
</dbReference>
<dbReference type="Proteomes" id="UP000789702">
    <property type="component" value="Unassembled WGS sequence"/>
</dbReference>
<sequence length="87" mass="10178">MDLIKKDCGPCKKRGKPIEKIETKLQLYDLKKEVEHLKKANNGQEQIQNDMKKKRIKILIQEYYILSSDLIQAIHNSLISIPEIDET</sequence>
<reference evidence="1" key="1">
    <citation type="submission" date="2021-06" db="EMBL/GenBank/DDBJ databases">
        <authorList>
            <person name="Kallberg Y."/>
            <person name="Tangrot J."/>
            <person name="Rosling A."/>
        </authorList>
    </citation>
    <scope>NUCLEOTIDE SEQUENCE</scope>
    <source>
        <strain evidence="1">IL203A</strain>
    </source>
</reference>